<accession>A0A6A6W9U4</accession>
<reference evidence="3" key="1">
    <citation type="journal article" date="2020" name="Stud. Mycol.">
        <title>101 Dothideomycetes genomes: a test case for predicting lifestyles and emergence of pathogens.</title>
        <authorList>
            <person name="Haridas S."/>
            <person name="Albert R."/>
            <person name="Binder M."/>
            <person name="Bloem J."/>
            <person name="Labutti K."/>
            <person name="Salamov A."/>
            <person name="Andreopoulos B."/>
            <person name="Baker S."/>
            <person name="Barry K."/>
            <person name="Bills G."/>
            <person name="Bluhm B."/>
            <person name="Cannon C."/>
            <person name="Castanera R."/>
            <person name="Culley D."/>
            <person name="Daum C."/>
            <person name="Ezra D."/>
            <person name="Gonzalez J."/>
            <person name="Henrissat B."/>
            <person name="Kuo A."/>
            <person name="Liang C."/>
            <person name="Lipzen A."/>
            <person name="Lutzoni F."/>
            <person name="Magnuson J."/>
            <person name="Mondo S."/>
            <person name="Nolan M."/>
            <person name="Ohm R."/>
            <person name="Pangilinan J."/>
            <person name="Park H.-J."/>
            <person name="Ramirez L."/>
            <person name="Alfaro M."/>
            <person name="Sun H."/>
            <person name="Tritt A."/>
            <person name="Yoshinaga Y."/>
            <person name="Zwiers L.-H."/>
            <person name="Turgeon B."/>
            <person name="Goodwin S."/>
            <person name="Spatafora J."/>
            <person name="Crous P."/>
            <person name="Grigoriev I."/>
        </authorList>
    </citation>
    <scope>NUCLEOTIDE SEQUENCE</scope>
    <source>
        <strain evidence="3">CBS 121739</strain>
    </source>
</reference>
<dbReference type="Pfam" id="PF00226">
    <property type="entry name" value="DnaJ"/>
    <property type="match status" value="1"/>
</dbReference>
<evidence type="ECO:0000259" key="2">
    <source>
        <dbReference type="PROSITE" id="PS50076"/>
    </source>
</evidence>
<name>A0A6A6W9U4_9PEZI</name>
<protein>
    <recommendedName>
        <fullName evidence="2">J domain-containing protein</fullName>
    </recommendedName>
</protein>
<dbReference type="InterPro" id="IPR036869">
    <property type="entry name" value="J_dom_sf"/>
</dbReference>
<dbReference type="GeneID" id="54489242"/>
<evidence type="ECO:0000256" key="1">
    <source>
        <dbReference type="SAM" id="Phobius"/>
    </source>
</evidence>
<dbReference type="AlphaFoldDB" id="A0A6A6W9U4"/>
<dbReference type="Gene3D" id="1.10.287.110">
    <property type="entry name" value="DnaJ domain"/>
    <property type="match status" value="1"/>
</dbReference>
<feature type="transmembrane region" description="Helical" evidence="1">
    <location>
        <begin position="6"/>
        <end position="28"/>
    </location>
</feature>
<evidence type="ECO:0000313" key="4">
    <source>
        <dbReference type="Proteomes" id="UP000799437"/>
    </source>
</evidence>
<organism evidence="3 4">
    <name type="scientific">Pseudovirgaria hyperparasitica</name>
    <dbReference type="NCBI Taxonomy" id="470096"/>
    <lineage>
        <taxon>Eukaryota</taxon>
        <taxon>Fungi</taxon>
        <taxon>Dikarya</taxon>
        <taxon>Ascomycota</taxon>
        <taxon>Pezizomycotina</taxon>
        <taxon>Dothideomycetes</taxon>
        <taxon>Dothideomycetes incertae sedis</taxon>
        <taxon>Acrospermales</taxon>
        <taxon>Acrospermaceae</taxon>
        <taxon>Pseudovirgaria</taxon>
    </lineage>
</organism>
<dbReference type="PROSITE" id="PS50076">
    <property type="entry name" value="DNAJ_2"/>
    <property type="match status" value="1"/>
</dbReference>
<dbReference type="Proteomes" id="UP000799437">
    <property type="component" value="Unassembled WGS sequence"/>
</dbReference>
<keyword evidence="1" id="KW-0472">Membrane</keyword>
<evidence type="ECO:0000313" key="3">
    <source>
        <dbReference type="EMBL" id="KAF2758720.1"/>
    </source>
</evidence>
<dbReference type="CDD" id="cd06257">
    <property type="entry name" value="DnaJ"/>
    <property type="match status" value="1"/>
</dbReference>
<dbReference type="InterPro" id="IPR001623">
    <property type="entry name" value="DnaJ_domain"/>
</dbReference>
<sequence length="363" mass="41449">MINFQSLVFWWFLPRVVSYIQSFLYALLYRAGSRKPTPGSQRYVQHNRTIHISVLAIFMLFSIYQAVWDMQREGTLYGALDVSPTADDRAINSRFRRITAVMHPDKIADPSRRAFVETQYVLLKEYRDILSDTAKRYAYDRLGPEVLKLDPKHYRSVWDYVQYGGIQAMQTYLGGLAFMLLAQYVGIAPRRNRFWQCLAFMCVFALNVHVLTHTTVPAFMRHLNAVLAAIKVRPLLPYQFLRVVSTTAVAAFIASQQAASIPPLPSSQRQVGIVDGDQTAHNHKQINEIVTTQTSLNMDGMRLLQMETAPFQGDERQMKELQERMSDWILQNAVRADAKVRNAVGQQIMKRREGAPAGARGTT</sequence>
<keyword evidence="1" id="KW-1133">Transmembrane helix</keyword>
<gene>
    <name evidence="3" type="ORF">EJ05DRAFT_510613</name>
</gene>
<proteinExistence type="predicted"/>
<dbReference type="SUPFAM" id="SSF46565">
    <property type="entry name" value="Chaperone J-domain"/>
    <property type="match status" value="1"/>
</dbReference>
<keyword evidence="1" id="KW-0812">Transmembrane</keyword>
<feature type="domain" description="J" evidence="2">
    <location>
        <begin position="75"/>
        <end position="143"/>
    </location>
</feature>
<dbReference type="OrthoDB" id="436519at2759"/>
<feature type="transmembrane region" description="Helical" evidence="1">
    <location>
        <begin position="49"/>
        <end position="67"/>
    </location>
</feature>
<feature type="transmembrane region" description="Helical" evidence="1">
    <location>
        <begin position="194"/>
        <end position="216"/>
    </location>
</feature>
<feature type="transmembrane region" description="Helical" evidence="1">
    <location>
        <begin position="160"/>
        <end position="182"/>
    </location>
</feature>
<keyword evidence="4" id="KW-1185">Reference proteome</keyword>
<dbReference type="PRINTS" id="PR00625">
    <property type="entry name" value="JDOMAIN"/>
</dbReference>
<dbReference type="EMBL" id="ML996571">
    <property type="protein sequence ID" value="KAF2758720.1"/>
    <property type="molecule type" value="Genomic_DNA"/>
</dbReference>
<dbReference type="SMART" id="SM00271">
    <property type="entry name" value="DnaJ"/>
    <property type="match status" value="1"/>
</dbReference>
<dbReference type="RefSeq" id="XP_033601171.1">
    <property type="nucleotide sequence ID" value="XM_033748188.1"/>
</dbReference>